<dbReference type="RefSeq" id="WP_272085255.1">
    <property type="nucleotide sequence ID" value="NZ_JAQNDL010000001.1"/>
</dbReference>
<dbReference type="EMBL" id="JAQNDL010000001">
    <property type="protein sequence ID" value="MDC0716764.1"/>
    <property type="molecule type" value="Genomic_DNA"/>
</dbReference>
<sequence length="473" mass="46956">MIPTTTGTTTGALECEPPSGPGSSIASLIHVTGAGKQTLQAVALDGAGNTYVAGNFDQEIAIGGFQHALAIGEQAPFVAKFDCAGALQWFTAGEPQDAGASGVALALVVGETEVYIGGRCAAPLSFGALPVLAGGGAFVASFAVEDGAPTAATTALGQATEVRALALGDAGQLFAAGDCASADPDTFGFLIAALAPALDQVTPRCLLSPPVIDPMNGEPVRTTTASAVAVSGDAVFIAGQITGPVAGDEPVVVGAANGFVARVGLDLPEDSEAMFAGDSWIVTLGSSYKDRVNGLAVTDDGSGDVVVVGLGEGQFFPGLPGCEDDSLDRYTGFVTRLSALDGGCVAHDMLESGTIQAGEVHAVAVHQGAIYVLGQFVGTLEVAGDTIADVGDTGIRMFLLDLDSELRLNSHAISDQEPGGEICVGDGESRALGYGIAASAEVVAVVADACGDGVGLGGQAIADSDAILAGFVP</sequence>
<dbReference type="PANTHER" id="PTHR35580">
    <property type="entry name" value="CELL SURFACE GLYCOPROTEIN (S-LAYER PROTEIN)-LIKE PROTEIN"/>
    <property type="match status" value="1"/>
</dbReference>
<dbReference type="InterPro" id="IPR052918">
    <property type="entry name" value="Motility_Chemotaxis_Reg"/>
</dbReference>
<name>A0ABT5DT56_9BACT</name>
<keyword evidence="3" id="KW-1185">Reference proteome</keyword>
<protein>
    <submittedName>
        <fullName evidence="2">Uncharacterized protein</fullName>
    </submittedName>
</protein>
<dbReference type="PANTHER" id="PTHR35580:SF1">
    <property type="entry name" value="PHYTASE-LIKE DOMAIN-CONTAINING PROTEIN"/>
    <property type="match status" value="1"/>
</dbReference>
<proteinExistence type="predicted"/>
<feature type="region of interest" description="Disordered" evidence="1">
    <location>
        <begin position="1"/>
        <end position="20"/>
    </location>
</feature>
<organism evidence="2 3">
    <name type="scientific">Nannocystis bainbridge</name>
    <dbReference type="NCBI Taxonomy" id="2995303"/>
    <lineage>
        <taxon>Bacteria</taxon>
        <taxon>Pseudomonadati</taxon>
        <taxon>Myxococcota</taxon>
        <taxon>Polyangia</taxon>
        <taxon>Nannocystales</taxon>
        <taxon>Nannocystaceae</taxon>
        <taxon>Nannocystis</taxon>
    </lineage>
</organism>
<comment type="caution">
    <text evidence="2">The sequence shown here is derived from an EMBL/GenBank/DDBJ whole genome shotgun (WGS) entry which is preliminary data.</text>
</comment>
<gene>
    <name evidence="2" type="ORF">POL25_07665</name>
</gene>
<evidence type="ECO:0000313" key="3">
    <source>
        <dbReference type="Proteomes" id="UP001221686"/>
    </source>
</evidence>
<accession>A0ABT5DT56</accession>
<feature type="compositionally biased region" description="Low complexity" evidence="1">
    <location>
        <begin position="1"/>
        <end position="11"/>
    </location>
</feature>
<dbReference type="Proteomes" id="UP001221686">
    <property type="component" value="Unassembled WGS sequence"/>
</dbReference>
<evidence type="ECO:0000256" key="1">
    <source>
        <dbReference type="SAM" id="MobiDB-lite"/>
    </source>
</evidence>
<reference evidence="2 3" key="1">
    <citation type="submission" date="2022-11" db="EMBL/GenBank/DDBJ databases">
        <title>Minimal conservation of predation-associated metabolite biosynthetic gene clusters underscores biosynthetic potential of Myxococcota including descriptions for ten novel species: Archangium lansinium sp. nov., Myxococcus landrumus sp. nov., Nannocystis bai.</title>
        <authorList>
            <person name="Ahearne A."/>
            <person name="Stevens C."/>
            <person name="Dowd S."/>
        </authorList>
    </citation>
    <scope>NUCLEOTIDE SEQUENCE [LARGE SCALE GENOMIC DNA]</scope>
    <source>
        <strain evidence="2 3">BB15-2</strain>
    </source>
</reference>
<evidence type="ECO:0000313" key="2">
    <source>
        <dbReference type="EMBL" id="MDC0716764.1"/>
    </source>
</evidence>